<dbReference type="PANTHER" id="PTHR35369">
    <property type="entry name" value="BLR3025 PROTEIN-RELATED"/>
    <property type="match status" value="1"/>
</dbReference>
<dbReference type="CDD" id="cd03468">
    <property type="entry name" value="PolY_like"/>
    <property type="match status" value="1"/>
</dbReference>
<evidence type="ECO:0000259" key="2">
    <source>
        <dbReference type="Pfam" id="PF00817"/>
    </source>
</evidence>
<protein>
    <submittedName>
        <fullName evidence="4">DNA polymerase-like protein PA0670</fullName>
    </submittedName>
</protein>
<dbReference type="GO" id="GO:0006281">
    <property type="term" value="P:DNA repair"/>
    <property type="evidence" value="ECO:0007669"/>
    <property type="project" value="InterPro"/>
</dbReference>
<evidence type="ECO:0000313" key="4">
    <source>
        <dbReference type="EMBL" id="VAW19008.1"/>
    </source>
</evidence>
<sequence length="489" mass="54689">MPSERAQRLRPVKGPFVLTHFHKNTQRIYCFNIEAQKAGIGQDMSFADARAMYPDILSDLADPIGDMNFLRILSRWTERYCPFVGLDGTDGLLLDISGAAHLFGGERAMLDDLLARLQKAGLSSSIAIADTRGAAWAMSHYSQKSHYGPNQQSGTIIEVGHSLSVLANLPVAALQLADKTIHSLRRLGISTVHDLSQIPRVTLSRRFGASLLLQLDRASGAQPDPIELQKRQTGFAARMTLPEPIGLTEDVMGIVERLMHAICKKLEAAQMGARRLGLSAQRVDQNTIHAEIGLARPMRDAPRMTKLFTRTVEAMDAGFGIERIRLEVVEAENLKFTQISHMDKKAAASDALADLISRIGNRVGFENIVRYLPAQSHIPEKSFLIVAAAYSEAAQNWHPAGERPLIIFPPESIAATGANPPQHFRWRNMRLTLAEALGPERLLPEWWLDNPNWRSGMRDYWRVQTHQGRRLWLFFTPQNPNWFVQGEFA</sequence>
<dbReference type="InterPro" id="IPR017961">
    <property type="entry name" value="DNA_pol_Y-fam_little_finger"/>
</dbReference>
<dbReference type="GO" id="GO:0003684">
    <property type="term" value="F:damaged DNA binding"/>
    <property type="evidence" value="ECO:0007669"/>
    <property type="project" value="InterPro"/>
</dbReference>
<dbReference type="Gene3D" id="1.10.150.20">
    <property type="entry name" value="5' to 3' exonuclease, C-terminal subdomain"/>
    <property type="match status" value="1"/>
</dbReference>
<organism evidence="4">
    <name type="scientific">hydrothermal vent metagenome</name>
    <dbReference type="NCBI Taxonomy" id="652676"/>
    <lineage>
        <taxon>unclassified sequences</taxon>
        <taxon>metagenomes</taxon>
        <taxon>ecological metagenomes</taxon>
    </lineage>
</organism>
<dbReference type="InterPro" id="IPR001126">
    <property type="entry name" value="UmuC"/>
</dbReference>
<dbReference type="PANTHER" id="PTHR35369:SF2">
    <property type="entry name" value="BLR3025 PROTEIN"/>
    <property type="match status" value="1"/>
</dbReference>
<evidence type="ECO:0000259" key="3">
    <source>
        <dbReference type="Pfam" id="PF11799"/>
    </source>
</evidence>
<proteinExistence type="predicted"/>
<dbReference type="EMBL" id="UOEQ01000193">
    <property type="protein sequence ID" value="VAW19008.1"/>
    <property type="molecule type" value="Genomic_DNA"/>
</dbReference>
<dbReference type="Pfam" id="PF11799">
    <property type="entry name" value="IMS_C"/>
    <property type="match status" value="1"/>
</dbReference>
<feature type="domain" description="DNA polymerase Y-family little finger" evidence="3">
    <location>
        <begin position="237"/>
        <end position="334"/>
    </location>
</feature>
<gene>
    <name evidence="4" type="ORF">MNBD_ALPHA11-2220</name>
</gene>
<reference evidence="4" key="1">
    <citation type="submission" date="2018-06" db="EMBL/GenBank/DDBJ databases">
        <authorList>
            <person name="Zhirakovskaya E."/>
        </authorList>
    </citation>
    <scope>NUCLEOTIDE SEQUENCE</scope>
</reference>
<dbReference type="InterPro" id="IPR043502">
    <property type="entry name" value="DNA/RNA_pol_sf"/>
</dbReference>
<dbReference type="InterPro" id="IPR050356">
    <property type="entry name" value="SulA_CellDiv_inhibitor"/>
</dbReference>
<dbReference type="Pfam" id="PF00817">
    <property type="entry name" value="IMS"/>
    <property type="match status" value="1"/>
</dbReference>
<dbReference type="SUPFAM" id="SSF56672">
    <property type="entry name" value="DNA/RNA polymerases"/>
    <property type="match status" value="1"/>
</dbReference>
<keyword evidence="1" id="KW-0227">DNA damage</keyword>
<feature type="domain" description="UmuC" evidence="2">
    <location>
        <begin position="12"/>
        <end position="139"/>
    </location>
</feature>
<evidence type="ECO:0000256" key="1">
    <source>
        <dbReference type="ARBA" id="ARBA00022763"/>
    </source>
</evidence>
<accession>A0A3B0TM29</accession>
<name>A0A3B0TM29_9ZZZZ</name>
<dbReference type="AlphaFoldDB" id="A0A3B0TM29"/>